<accession>A0A498ICL0</accession>
<dbReference type="STRING" id="3750.A0A498ICL0"/>
<feature type="transmembrane region" description="Helical" evidence="1">
    <location>
        <begin position="27"/>
        <end position="47"/>
    </location>
</feature>
<gene>
    <name evidence="2" type="ORF">DVH24_040961</name>
</gene>
<evidence type="ECO:0000313" key="3">
    <source>
        <dbReference type="Proteomes" id="UP000290289"/>
    </source>
</evidence>
<proteinExistence type="predicted"/>
<keyword evidence="3" id="KW-1185">Reference proteome</keyword>
<name>A0A498ICL0_MALDO</name>
<comment type="caution">
    <text evidence="2">The sequence shown here is derived from an EMBL/GenBank/DDBJ whole genome shotgun (WGS) entry which is preliminary data.</text>
</comment>
<protein>
    <submittedName>
        <fullName evidence="2">Uncharacterized protein</fullName>
    </submittedName>
</protein>
<dbReference type="Proteomes" id="UP000290289">
    <property type="component" value="Chromosome 13"/>
</dbReference>
<keyword evidence="1" id="KW-0472">Membrane</keyword>
<keyword evidence="1" id="KW-1133">Transmembrane helix</keyword>
<reference evidence="2 3" key="1">
    <citation type="submission" date="2018-10" db="EMBL/GenBank/DDBJ databases">
        <title>A high-quality apple genome assembly.</title>
        <authorList>
            <person name="Hu J."/>
        </authorList>
    </citation>
    <scope>NUCLEOTIDE SEQUENCE [LARGE SCALE GENOMIC DNA]</scope>
    <source>
        <strain evidence="3">cv. HFTH1</strain>
        <tissue evidence="2">Young leaf</tissue>
    </source>
</reference>
<dbReference type="AlphaFoldDB" id="A0A498ICL0"/>
<dbReference type="EMBL" id="RDQH01000339">
    <property type="protein sequence ID" value="RXH79814.1"/>
    <property type="molecule type" value="Genomic_DNA"/>
</dbReference>
<evidence type="ECO:0000313" key="2">
    <source>
        <dbReference type="EMBL" id="RXH79814.1"/>
    </source>
</evidence>
<evidence type="ECO:0000256" key="1">
    <source>
        <dbReference type="SAM" id="Phobius"/>
    </source>
</evidence>
<organism evidence="2 3">
    <name type="scientific">Malus domestica</name>
    <name type="common">Apple</name>
    <name type="synonym">Pyrus malus</name>
    <dbReference type="NCBI Taxonomy" id="3750"/>
    <lineage>
        <taxon>Eukaryota</taxon>
        <taxon>Viridiplantae</taxon>
        <taxon>Streptophyta</taxon>
        <taxon>Embryophyta</taxon>
        <taxon>Tracheophyta</taxon>
        <taxon>Spermatophyta</taxon>
        <taxon>Magnoliopsida</taxon>
        <taxon>eudicotyledons</taxon>
        <taxon>Gunneridae</taxon>
        <taxon>Pentapetalae</taxon>
        <taxon>rosids</taxon>
        <taxon>fabids</taxon>
        <taxon>Rosales</taxon>
        <taxon>Rosaceae</taxon>
        <taxon>Amygdaloideae</taxon>
        <taxon>Maleae</taxon>
        <taxon>Malus</taxon>
    </lineage>
</organism>
<keyword evidence="1" id="KW-0812">Transmembrane</keyword>
<sequence length="69" mass="7960">MQILSLVATKMKSTSFFIASPEKYSKWFITNSVPNVLLNTIMFEYFIGMRKRGQLKEKFLIVTGTQVAH</sequence>